<reference evidence="2 3" key="1">
    <citation type="journal article" date="2014" name="Agronomy (Basel)">
        <title>A Draft Genome Sequence for Ensete ventricosum, the Drought-Tolerant Tree Against Hunger.</title>
        <authorList>
            <person name="Harrison J."/>
            <person name="Moore K.A."/>
            <person name="Paszkiewicz K."/>
            <person name="Jones T."/>
            <person name="Grant M."/>
            <person name="Ambacheew D."/>
            <person name="Muzemil S."/>
            <person name="Studholme D.J."/>
        </authorList>
    </citation>
    <scope>NUCLEOTIDE SEQUENCE [LARGE SCALE GENOMIC DNA]</scope>
</reference>
<gene>
    <name evidence="2" type="ORF">B296_00031288</name>
</gene>
<feature type="region of interest" description="Disordered" evidence="1">
    <location>
        <begin position="1"/>
        <end position="22"/>
    </location>
</feature>
<evidence type="ECO:0000313" key="3">
    <source>
        <dbReference type="Proteomes" id="UP000287651"/>
    </source>
</evidence>
<dbReference type="Proteomes" id="UP000287651">
    <property type="component" value="Unassembled WGS sequence"/>
</dbReference>
<dbReference type="EMBL" id="AMZH03010133">
    <property type="protein sequence ID" value="RRT55337.1"/>
    <property type="molecule type" value="Genomic_DNA"/>
</dbReference>
<proteinExistence type="predicted"/>
<protein>
    <submittedName>
        <fullName evidence="2">Uncharacterized protein</fullName>
    </submittedName>
</protein>
<dbReference type="AlphaFoldDB" id="A0A426YUC6"/>
<evidence type="ECO:0000313" key="2">
    <source>
        <dbReference type="EMBL" id="RRT55337.1"/>
    </source>
</evidence>
<organism evidence="2 3">
    <name type="scientific">Ensete ventricosum</name>
    <name type="common">Abyssinian banana</name>
    <name type="synonym">Musa ensete</name>
    <dbReference type="NCBI Taxonomy" id="4639"/>
    <lineage>
        <taxon>Eukaryota</taxon>
        <taxon>Viridiplantae</taxon>
        <taxon>Streptophyta</taxon>
        <taxon>Embryophyta</taxon>
        <taxon>Tracheophyta</taxon>
        <taxon>Spermatophyta</taxon>
        <taxon>Magnoliopsida</taxon>
        <taxon>Liliopsida</taxon>
        <taxon>Zingiberales</taxon>
        <taxon>Musaceae</taxon>
        <taxon>Ensete</taxon>
    </lineage>
</organism>
<name>A0A426YUC6_ENSVE</name>
<sequence length="287" mass="32588">MQLPLDNHVSIDVDEEQRGAGDDDVSGALLVKAGGNIVRGDLTVVGGGKEIVPTSPPTMLLSTTTDIYRTLLENPKFYPKETDQCYTKFVGMHRIVTKKQSISGKLRIETQSNQFVRMHRIDTQSNQCKDFIHTTEWSAAVSISFPPSLHLLFPYDPPGQLARIFRNALAGRDYSEVRPNLIIFLKSSCHFGFDKSIIGAVQLHAQSIRIVFLFFRVVLKGIHNWALQEDGLKQNRGILWNTIWNVKKPNKYSILRNGIDQHNSTNAYIRHYILCIYINTNSLVFWS</sequence>
<accession>A0A426YUC6</accession>
<evidence type="ECO:0000256" key="1">
    <source>
        <dbReference type="SAM" id="MobiDB-lite"/>
    </source>
</evidence>
<comment type="caution">
    <text evidence="2">The sequence shown here is derived from an EMBL/GenBank/DDBJ whole genome shotgun (WGS) entry which is preliminary data.</text>
</comment>